<evidence type="ECO:0000256" key="8">
    <source>
        <dbReference type="PROSITE-ProRule" id="PRU10060"/>
    </source>
</evidence>
<feature type="active site" evidence="8">
    <location>
        <position position="461"/>
    </location>
</feature>
<feature type="region of interest" description="Disordered" evidence="10">
    <location>
        <begin position="570"/>
        <end position="608"/>
    </location>
</feature>
<evidence type="ECO:0000256" key="4">
    <source>
        <dbReference type="ARBA" id="ARBA00023001"/>
    </source>
</evidence>
<feature type="chain" id="PRO_5042314462" description="Endoglucanase" evidence="9">
    <location>
        <begin position="19"/>
        <end position="640"/>
    </location>
</feature>
<feature type="compositionally biased region" description="Polar residues" evidence="10">
    <location>
        <begin position="597"/>
        <end position="608"/>
    </location>
</feature>
<feature type="active site" evidence="8">
    <location>
        <position position="470"/>
    </location>
</feature>
<keyword evidence="9" id="KW-0732">Signal</keyword>
<comment type="similarity">
    <text evidence="2 8 9">Belongs to the glycosyl hydrolase 9 (cellulase E) family.</text>
</comment>
<dbReference type="Gene3D" id="1.50.10.10">
    <property type="match status" value="1"/>
</dbReference>
<dbReference type="InterPro" id="IPR012341">
    <property type="entry name" value="6hp_glycosidase-like_sf"/>
</dbReference>
<dbReference type="PROSITE" id="PS00698">
    <property type="entry name" value="GH9_3"/>
    <property type="match status" value="1"/>
</dbReference>
<feature type="signal peptide" evidence="9">
    <location>
        <begin position="1"/>
        <end position="18"/>
    </location>
</feature>
<dbReference type="Proteomes" id="UP000094043">
    <property type="component" value="Chromosome 3"/>
</dbReference>
<keyword evidence="3 8" id="KW-0378">Hydrolase</keyword>
<dbReference type="AlphaFoldDB" id="A0AAJ8JRJ1"/>
<dbReference type="InterPro" id="IPR008928">
    <property type="entry name" value="6-hairpin_glycosidase_sf"/>
</dbReference>
<keyword evidence="6 8" id="KW-0326">Glycosidase</keyword>
<evidence type="ECO:0000256" key="7">
    <source>
        <dbReference type="ARBA" id="ARBA00023326"/>
    </source>
</evidence>
<feature type="domain" description="Glycoside hydrolase family 9" evidence="11">
    <location>
        <begin position="47"/>
        <end position="479"/>
    </location>
</feature>
<evidence type="ECO:0000256" key="6">
    <source>
        <dbReference type="ARBA" id="ARBA00023295"/>
    </source>
</evidence>
<dbReference type="RefSeq" id="XP_066067885.1">
    <property type="nucleotide sequence ID" value="XM_066211788.1"/>
</dbReference>
<evidence type="ECO:0000313" key="13">
    <source>
        <dbReference type="Proteomes" id="UP000094043"/>
    </source>
</evidence>
<dbReference type="KEGG" id="cdep:91086574"/>
<accession>A0AAJ8JRJ1</accession>
<evidence type="ECO:0000259" key="11">
    <source>
        <dbReference type="Pfam" id="PF00759"/>
    </source>
</evidence>
<name>A0AAJ8JRJ1_9TREE</name>
<dbReference type="GO" id="GO:0030245">
    <property type="term" value="P:cellulose catabolic process"/>
    <property type="evidence" value="ECO:0007669"/>
    <property type="project" value="UniProtKB-KW"/>
</dbReference>
<evidence type="ECO:0000256" key="1">
    <source>
        <dbReference type="ARBA" id="ARBA00000966"/>
    </source>
</evidence>
<dbReference type="GeneID" id="91086574"/>
<reference evidence="12" key="2">
    <citation type="journal article" date="2022" name="Elife">
        <title>Obligate sexual reproduction of a homothallic fungus closely related to the Cryptococcus pathogenic species complex.</title>
        <authorList>
            <person name="Passer A.R."/>
            <person name="Clancey S.A."/>
            <person name="Shea T."/>
            <person name="David-Palma M."/>
            <person name="Averette A.F."/>
            <person name="Boekhout T."/>
            <person name="Porcel B.M."/>
            <person name="Nowrousian M."/>
            <person name="Cuomo C.A."/>
            <person name="Sun S."/>
            <person name="Heitman J."/>
            <person name="Coelho M.A."/>
        </authorList>
    </citation>
    <scope>NUCLEOTIDE SEQUENCE</scope>
    <source>
        <strain evidence="12">CBS 7841</strain>
    </source>
</reference>
<evidence type="ECO:0000256" key="9">
    <source>
        <dbReference type="RuleBase" id="RU361166"/>
    </source>
</evidence>
<dbReference type="Pfam" id="PF00759">
    <property type="entry name" value="Glyco_hydro_9"/>
    <property type="match status" value="1"/>
</dbReference>
<gene>
    <name evidence="12" type="ORF">L203_102362</name>
</gene>
<dbReference type="PANTHER" id="PTHR22298">
    <property type="entry name" value="ENDO-1,4-BETA-GLUCANASE"/>
    <property type="match status" value="1"/>
</dbReference>
<dbReference type="InterPro" id="IPR033126">
    <property type="entry name" value="Glyco_hydro_9_Asp/Glu_AS"/>
</dbReference>
<evidence type="ECO:0000256" key="3">
    <source>
        <dbReference type="ARBA" id="ARBA00022801"/>
    </source>
</evidence>
<dbReference type="EC" id="3.2.1.4" evidence="9"/>
<reference evidence="12" key="1">
    <citation type="submission" date="2016-06" db="EMBL/GenBank/DDBJ databases">
        <authorList>
            <person name="Cuomo C."/>
            <person name="Litvintseva A."/>
            <person name="Heitman J."/>
            <person name="Chen Y."/>
            <person name="Sun S."/>
            <person name="Springer D."/>
            <person name="Dromer F."/>
            <person name="Young S."/>
            <person name="Zeng Q."/>
            <person name="Chapman S."/>
            <person name="Gujja S."/>
            <person name="Saif S."/>
            <person name="Birren B."/>
        </authorList>
    </citation>
    <scope>NUCLEOTIDE SEQUENCE</scope>
    <source>
        <strain evidence="12">CBS 7841</strain>
    </source>
</reference>
<dbReference type="GO" id="GO:0008810">
    <property type="term" value="F:cellulase activity"/>
    <property type="evidence" value="ECO:0007669"/>
    <property type="project" value="UniProtKB-EC"/>
</dbReference>
<evidence type="ECO:0000256" key="5">
    <source>
        <dbReference type="ARBA" id="ARBA00023277"/>
    </source>
</evidence>
<reference evidence="12" key="3">
    <citation type="submission" date="2024-01" db="EMBL/GenBank/DDBJ databases">
        <authorList>
            <person name="Coelho M.A."/>
            <person name="David-Palma M."/>
            <person name="Shea T."/>
            <person name="Sun S."/>
            <person name="Cuomo C.A."/>
            <person name="Heitman J."/>
        </authorList>
    </citation>
    <scope>NUCLEOTIDE SEQUENCE</scope>
    <source>
        <strain evidence="12">CBS 7841</strain>
    </source>
</reference>
<dbReference type="EMBL" id="CP143786">
    <property type="protein sequence ID" value="WVN87185.1"/>
    <property type="molecule type" value="Genomic_DNA"/>
</dbReference>
<sequence>MRIAIFIAALATGRPSRAQLTPTPTYTPPGVSAGLQPSTGTPNAQWSTVLGNALWFYDAQRSGRLDSGTYGNRVDWRNDSGLGDGSDWGLDLSGGWYDAGDYIKATYPLCFTLFALSWGALTHGAGYGMANQTAYLDGTLRPIRRTMCCLSRSVRTRGGDQGLPTPRPAYAVNASFPGTDVWSAASFAFSIGSLLYTPGFTWATAASSSGPSLANASYAAGLLDHAKRLYEVANKTSPKTTFYESLGKSLGAYASSGYQDDLTLSALSLAAATNDSRYYLDAYNNYVQYGLSGRQAVWNWDSQIPAIYVLFAEVAKARPGLAEGAGLDSNLTGWQKEAERFFDAVVGGNLETGHLTKGDSNEASLNPAMAIAMLMFKYAPMASASSKTDAYNSQLNYLLGSNPMKVPYLVGIHPNSPANPHSGPASGGTSLEGIRNSPPTEAHVLYGAMVGGPLSNDLFWDWRDDWVQTEVALDYNAMIPTLASMQLMNNTADPPYVNIQAGTYSVPSSQPCDAALPCGKGGLSKGAKAGIASLAIVMTQRTYPTSPPPAYVQDSPKAKENMNVMTANAAASGSAQEQGSSSSSMTAVDPNRESESQPKNAEATNSKVKYQKWYPGDASHDGRPAWWNRIFCCGYGLGSE</sequence>
<evidence type="ECO:0000256" key="2">
    <source>
        <dbReference type="ARBA" id="ARBA00007072"/>
    </source>
</evidence>
<evidence type="ECO:0000256" key="10">
    <source>
        <dbReference type="SAM" id="MobiDB-lite"/>
    </source>
</evidence>
<proteinExistence type="inferred from homology"/>
<keyword evidence="5 8" id="KW-0119">Carbohydrate metabolism</keyword>
<keyword evidence="4 9" id="KW-0136">Cellulose degradation</keyword>
<evidence type="ECO:0000313" key="12">
    <source>
        <dbReference type="EMBL" id="WVN87185.1"/>
    </source>
</evidence>
<protein>
    <recommendedName>
        <fullName evidence="9">Endoglucanase</fullName>
        <ecNumber evidence="9">3.2.1.4</ecNumber>
    </recommendedName>
</protein>
<keyword evidence="7 8" id="KW-0624">Polysaccharide degradation</keyword>
<dbReference type="InterPro" id="IPR001701">
    <property type="entry name" value="Glyco_hydro_9"/>
</dbReference>
<dbReference type="SUPFAM" id="SSF48208">
    <property type="entry name" value="Six-hairpin glycosidases"/>
    <property type="match status" value="1"/>
</dbReference>
<keyword evidence="13" id="KW-1185">Reference proteome</keyword>
<feature type="region of interest" description="Disordered" evidence="10">
    <location>
        <begin position="18"/>
        <end position="40"/>
    </location>
</feature>
<organism evidence="12 13">
    <name type="scientific">Cryptococcus depauperatus CBS 7841</name>
    <dbReference type="NCBI Taxonomy" id="1295531"/>
    <lineage>
        <taxon>Eukaryota</taxon>
        <taxon>Fungi</taxon>
        <taxon>Dikarya</taxon>
        <taxon>Basidiomycota</taxon>
        <taxon>Agaricomycotina</taxon>
        <taxon>Tremellomycetes</taxon>
        <taxon>Tremellales</taxon>
        <taxon>Cryptococcaceae</taxon>
        <taxon>Cryptococcus</taxon>
    </lineage>
</organism>
<comment type="catalytic activity">
    <reaction evidence="1 9">
        <text>Endohydrolysis of (1-&gt;4)-beta-D-glucosidic linkages in cellulose, lichenin and cereal beta-D-glucans.</text>
        <dbReference type="EC" id="3.2.1.4"/>
    </reaction>
</comment>
<feature type="compositionally biased region" description="Low complexity" evidence="10">
    <location>
        <begin position="570"/>
        <end position="587"/>
    </location>
</feature>